<reference evidence="1 2" key="1">
    <citation type="journal article" date="2019" name="Sci. Rep.">
        <title>Orb-weaving spider Araneus ventricosus genome elucidates the spidroin gene catalogue.</title>
        <authorList>
            <person name="Kono N."/>
            <person name="Nakamura H."/>
            <person name="Ohtoshi R."/>
            <person name="Moran D.A.P."/>
            <person name="Shinohara A."/>
            <person name="Yoshida Y."/>
            <person name="Fujiwara M."/>
            <person name="Mori M."/>
            <person name="Tomita M."/>
            <person name="Arakawa K."/>
        </authorList>
    </citation>
    <scope>NUCLEOTIDE SEQUENCE [LARGE SCALE GENOMIC DNA]</scope>
</reference>
<protein>
    <submittedName>
        <fullName evidence="1">Uncharacterized protein</fullName>
    </submittedName>
</protein>
<dbReference type="Proteomes" id="UP000499080">
    <property type="component" value="Unassembled WGS sequence"/>
</dbReference>
<evidence type="ECO:0000313" key="1">
    <source>
        <dbReference type="EMBL" id="GBN64417.1"/>
    </source>
</evidence>
<gene>
    <name evidence="1" type="ORF">AVEN_271731_1</name>
</gene>
<comment type="caution">
    <text evidence="1">The sequence shown here is derived from an EMBL/GenBank/DDBJ whole genome shotgun (WGS) entry which is preliminary data.</text>
</comment>
<name>A0A4Y2QM61_ARAVE</name>
<dbReference type="AlphaFoldDB" id="A0A4Y2QM61"/>
<keyword evidence="2" id="KW-1185">Reference proteome</keyword>
<accession>A0A4Y2QM61</accession>
<evidence type="ECO:0000313" key="2">
    <source>
        <dbReference type="Proteomes" id="UP000499080"/>
    </source>
</evidence>
<sequence>MRLSRLLRFPLERIFPFNTYVRRSHFSIYGPAVQMDIQILDYTVPILIGFSHVPPILVWSGQIYVEWRARECPALLYKLKKRTYQILIAHKLEAEDYAVLQAMFHDFLGAAENSALMQYVLFGDEDKFHI</sequence>
<organism evidence="1 2">
    <name type="scientific">Araneus ventricosus</name>
    <name type="common">Orbweaver spider</name>
    <name type="synonym">Epeira ventricosa</name>
    <dbReference type="NCBI Taxonomy" id="182803"/>
    <lineage>
        <taxon>Eukaryota</taxon>
        <taxon>Metazoa</taxon>
        <taxon>Ecdysozoa</taxon>
        <taxon>Arthropoda</taxon>
        <taxon>Chelicerata</taxon>
        <taxon>Arachnida</taxon>
        <taxon>Araneae</taxon>
        <taxon>Araneomorphae</taxon>
        <taxon>Entelegynae</taxon>
        <taxon>Araneoidea</taxon>
        <taxon>Araneidae</taxon>
        <taxon>Araneus</taxon>
    </lineage>
</organism>
<dbReference type="EMBL" id="BGPR01014255">
    <property type="protein sequence ID" value="GBN64417.1"/>
    <property type="molecule type" value="Genomic_DNA"/>
</dbReference>
<proteinExistence type="predicted"/>